<sequence>MKKWTVALLSVILVMGVTACSKEKEADKGATTPPIEQPATGQTKEPPAEVPKEEALPTVDELIQKSAEASQNMKSFSMDTDIKQNIVENKLEQNVDMAMKVDTTMNPMEMYQEIQMNIPGKGKQYIKQYITQNGVYSSVDGEWFQLSEENVKNIMASMKMITEGPEKQLEQFKSIAKDTKVSVEGEQYILTANVSGDSLKELAKYYMNQAGGTNAQTAEMMEQMDIKSIKIVYGVKKDTYLPTKSDMHMIMSMSQAEQSVSVDMKMKSTFSKHNEIEKIEIPKEALDSAKSPVNVK</sequence>
<organism evidence="3 4">
    <name type="scientific">Paenibacillus uliginis N3/975</name>
    <dbReference type="NCBI Taxonomy" id="1313296"/>
    <lineage>
        <taxon>Bacteria</taxon>
        <taxon>Bacillati</taxon>
        <taxon>Bacillota</taxon>
        <taxon>Bacilli</taxon>
        <taxon>Bacillales</taxon>
        <taxon>Paenibacillaceae</taxon>
        <taxon>Paenibacillus</taxon>
    </lineage>
</organism>
<dbReference type="EMBL" id="LT840184">
    <property type="protein sequence ID" value="SMF89648.1"/>
    <property type="molecule type" value="Genomic_DNA"/>
</dbReference>
<reference evidence="3 4" key="1">
    <citation type="submission" date="2017-04" db="EMBL/GenBank/DDBJ databases">
        <authorList>
            <person name="Afonso C.L."/>
            <person name="Miller P.J."/>
            <person name="Scott M.A."/>
            <person name="Spackman E."/>
            <person name="Goraichik I."/>
            <person name="Dimitrov K.M."/>
            <person name="Suarez D.L."/>
            <person name="Swayne D.E."/>
        </authorList>
    </citation>
    <scope>NUCLEOTIDE SEQUENCE [LARGE SCALE GENOMIC DNA]</scope>
    <source>
        <strain evidence="3 4">N3/975</strain>
    </source>
</reference>
<accession>A0A1X7HNV1</accession>
<dbReference type="Gene3D" id="2.50.20.20">
    <property type="match status" value="1"/>
</dbReference>
<evidence type="ECO:0000256" key="2">
    <source>
        <dbReference type="SAM" id="SignalP"/>
    </source>
</evidence>
<dbReference type="AlphaFoldDB" id="A0A1X7HNV1"/>
<dbReference type="Proteomes" id="UP000192940">
    <property type="component" value="Chromosome I"/>
</dbReference>
<keyword evidence="4" id="KW-1185">Reference proteome</keyword>
<feature type="chain" id="PRO_5039178765" description="Lipoprotein" evidence="2">
    <location>
        <begin position="20"/>
        <end position="296"/>
    </location>
</feature>
<feature type="signal peptide" evidence="2">
    <location>
        <begin position="1"/>
        <end position="19"/>
    </location>
</feature>
<dbReference type="PROSITE" id="PS51257">
    <property type="entry name" value="PROKAR_LIPOPROTEIN"/>
    <property type="match status" value="1"/>
</dbReference>
<evidence type="ECO:0000313" key="3">
    <source>
        <dbReference type="EMBL" id="SMF89648.1"/>
    </source>
</evidence>
<evidence type="ECO:0000313" key="4">
    <source>
        <dbReference type="Proteomes" id="UP000192940"/>
    </source>
</evidence>
<gene>
    <name evidence="3" type="ORF">SAMN05661091_4727</name>
</gene>
<protein>
    <recommendedName>
        <fullName evidence="5">Lipoprotein</fullName>
    </recommendedName>
</protein>
<name>A0A1X7HNV1_9BACL</name>
<dbReference type="RefSeq" id="WP_208915444.1">
    <property type="nucleotide sequence ID" value="NZ_LT840184.1"/>
</dbReference>
<evidence type="ECO:0008006" key="5">
    <source>
        <dbReference type="Google" id="ProtNLM"/>
    </source>
</evidence>
<evidence type="ECO:0000256" key="1">
    <source>
        <dbReference type="SAM" id="MobiDB-lite"/>
    </source>
</evidence>
<keyword evidence="2" id="KW-0732">Signal</keyword>
<dbReference type="STRING" id="1313296.SAMN05661091_4727"/>
<proteinExistence type="predicted"/>
<dbReference type="InterPro" id="IPR046720">
    <property type="entry name" value="DUF6612"/>
</dbReference>
<dbReference type="Pfam" id="PF20316">
    <property type="entry name" value="DUF6612"/>
    <property type="match status" value="1"/>
</dbReference>
<feature type="region of interest" description="Disordered" evidence="1">
    <location>
        <begin position="22"/>
        <end position="52"/>
    </location>
</feature>